<organism evidence="4 5">
    <name type="scientific">Cylindrospermopsis curvispora GIHE-G1</name>
    <dbReference type="NCBI Taxonomy" id="2666332"/>
    <lineage>
        <taxon>Bacteria</taxon>
        <taxon>Bacillati</taxon>
        <taxon>Cyanobacteriota</taxon>
        <taxon>Cyanophyceae</taxon>
        <taxon>Nostocales</taxon>
        <taxon>Aphanizomenonaceae</taxon>
        <taxon>Cylindrospermopsis</taxon>
    </lineage>
</organism>
<dbReference type="CDD" id="cd17552">
    <property type="entry name" value="REC_RR468-like"/>
    <property type="match status" value="1"/>
</dbReference>
<keyword evidence="5" id="KW-1185">Reference proteome</keyword>
<proteinExistence type="predicted"/>
<feature type="modified residue" description="4-aspartylphosphate" evidence="2">
    <location>
        <position position="55"/>
    </location>
</feature>
<keyword evidence="1 2" id="KW-0597">Phosphoprotein</keyword>
<evidence type="ECO:0000259" key="3">
    <source>
        <dbReference type="PROSITE" id="PS50110"/>
    </source>
</evidence>
<dbReference type="PANTHER" id="PTHR44591:SF22">
    <property type="entry name" value="CHEY SUBFAMILY"/>
    <property type="match status" value="1"/>
</dbReference>
<gene>
    <name evidence="4" type="ORF">IAR63_16660</name>
</gene>
<evidence type="ECO:0000313" key="4">
    <source>
        <dbReference type="EMBL" id="QNP31313.1"/>
    </source>
</evidence>
<dbReference type="PANTHER" id="PTHR44591">
    <property type="entry name" value="STRESS RESPONSE REGULATOR PROTEIN 1"/>
    <property type="match status" value="1"/>
</dbReference>
<sequence>MMKRRILVVDNEQYIQEVAKICLETVAGWEVLTASSGKEGILQAENHQPDAILLDVMMPDMDGLSAFKKLQANPATQTIPVILLTAKIQAADRRRYSQLGIKSAIAKPFNPLELAHQVAAELDWNLECNKTK</sequence>
<dbReference type="EMBL" id="CP060822">
    <property type="protein sequence ID" value="QNP31313.1"/>
    <property type="molecule type" value="Genomic_DNA"/>
</dbReference>
<dbReference type="GO" id="GO:0000160">
    <property type="term" value="P:phosphorelay signal transduction system"/>
    <property type="evidence" value="ECO:0007669"/>
    <property type="project" value="InterPro"/>
</dbReference>
<protein>
    <submittedName>
        <fullName evidence="4">Response regulator</fullName>
    </submittedName>
</protein>
<dbReference type="Gene3D" id="3.40.50.2300">
    <property type="match status" value="1"/>
</dbReference>
<evidence type="ECO:0000313" key="5">
    <source>
        <dbReference type="Proteomes" id="UP000516013"/>
    </source>
</evidence>
<dbReference type="PROSITE" id="PS50110">
    <property type="entry name" value="RESPONSE_REGULATORY"/>
    <property type="match status" value="1"/>
</dbReference>
<accession>A0A7H0F5J7</accession>
<dbReference type="InterPro" id="IPR011006">
    <property type="entry name" value="CheY-like_superfamily"/>
</dbReference>
<name>A0A7H0F5J7_9CYAN</name>
<feature type="domain" description="Response regulatory" evidence="3">
    <location>
        <begin position="5"/>
        <end position="122"/>
    </location>
</feature>
<dbReference type="Proteomes" id="UP000516013">
    <property type="component" value="Chromosome"/>
</dbReference>
<reference evidence="4 5" key="1">
    <citation type="submission" date="2020-08" db="EMBL/GenBank/DDBJ databases">
        <title>Complete genome sequence of Raphidiopsis curvispora isolated from drinking water reservoir in South Korea.</title>
        <authorList>
            <person name="Jeong J."/>
        </authorList>
    </citation>
    <scope>NUCLEOTIDE SEQUENCE [LARGE SCALE GENOMIC DNA]</scope>
    <source>
        <strain evidence="4 5">GIHE-G1</strain>
    </source>
</reference>
<dbReference type="SUPFAM" id="SSF52172">
    <property type="entry name" value="CheY-like"/>
    <property type="match status" value="1"/>
</dbReference>
<evidence type="ECO:0000256" key="1">
    <source>
        <dbReference type="ARBA" id="ARBA00022553"/>
    </source>
</evidence>
<dbReference type="InterPro" id="IPR001789">
    <property type="entry name" value="Sig_transdc_resp-reg_receiver"/>
</dbReference>
<dbReference type="AlphaFoldDB" id="A0A7H0F5J7"/>
<dbReference type="Pfam" id="PF00072">
    <property type="entry name" value="Response_reg"/>
    <property type="match status" value="1"/>
</dbReference>
<dbReference type="KEGG" id="ccur:IAR63_16660"/>
<dbReference type="SMART" id="SM00448">
    <property type="entry name" value="REC"/>
    <property type="match status" value="1"/>
</dbReference>
<evidence type="ECO:0000256" key="2">
    <source>
        <dbReference type="PROSITE-ProRule" id="PRU00169"/>
    </source>
</evidence>
<dbReference type="InterPro" id="IPR050595">
    <property type="entry name" value="Bact_response_regulator"/>
</dbReference>